<comment type="caution">
    <text evidence="2">The sequence shown here is derived from an EMBL/GenBank/DDBJ whole genome shotgun (WGS) entry which is preliminary data.</text>
</comment>
<feature type="chain" id="PRO_5006646458" evidence="1">
    <location>
        <begin position="22"/>
        <end position="274"/>
    </location>
</feature>
<accession>A0A0S8FV98</accession>
<protein>
    <submittedName>
        <fullName evidence="2">Uncharacterized protein</fullName>
    </submittedName>
</protein>
<name>A0A0S8FV98_UNCW3</name>
<sequence length="274" mass="30746">MKRKLLFLAILALAVVVGQCAKETDEDAIRGLIEADTVYFNTGTEGDSASGEYSLSRDTTIIWWRGPQTHSEPIIEINIAEDSAWVSWSRDNDGYLRILKTDSIPWIDWSKTLSETAELRATFLRTGTEDDDYRGWELHTISLAYGVSNPTSTVSIDSVHISSSGHPDLWIIDPLNTYFDVENLITFQSGEPVEITLYTNVADGHAFLHTFLGILPVRLPFTNLGEGVYIGTWNAQLVAIPRFAIFDLMPHSTLYTSEGPYDFNGWLLPYMISQ</sequence>
<dbReference type="Proteomes" id="UP000051373">
    <property type="component" value="Unassembled WGS sequence"/>
</dbReference>
<feature type="signal peptide" evidence="1">
    <location>
        <begin position="1"/>
        <end position="21"/>
    </location>
</feature>
<dbReference type="EMBL" id="LJUJ01000002">
    <property type="protein sequence ID" value="KPK64598.1"/>
    <property type="molecule type" value="Genomic_DNA"/>
</dbReference>
<reference evidence="2 3" key="1">
    <citation type="journal article" date="2015" name="Microbiome">
        <title>Genomic resolution of linkages in carbon, nitrogen, and sulfur cycling among widespread estuary sediment bacteria.</title>
        <authorList>
            <person name="Baker B.J."/>
            <person name="Lazar C.S."/>
            <person name="Teske A.P."/>
            <person name="Dick G.J."/>
        </authorList>
    </citation>
    <scope>NUCLEOTIDE SEQUENCE [LARGE SCALE GENOMIC DNA]</scope>
    <source>
        <strain evidence="2">SM23_42</strain>
    </source>
</reference>
<evidence type="ECO:0000256" key="1">
    <source>
        <dbReference type="SAM" id="SignalP"/>
    </source>
</evidence>
<keyword evidence="1" id="KW-0732">Signal</keyword>
<dbReference type="AlphaFoldDB" id="A0A0S8FV98"/>
<gene>
    <name evidence="2" type="ORF">AMJ83_02555</name>
</gene>
<proteinExistence type="predicted"/>
<organism evidence="2 3">
    <name type="scientific">candidate division WOR_3 bacterium SM23_42</name>
    <dbReference type="NCBI Taxonomy" id="1703779"/>
    <lineage>
        <taxon>Bacteria</taxon>
        <taxon>Bacteria division WOR-3</taxon>
    </lineage>
</organism>
<evidence type="ECO:0000313" key="3">
    <source>
        <dbReference type="Proteomes" id="UP000051373"/>
    </source>
</evidence>
<evidence type="ECO:0000313" key="2">
    <source>
        <dbReference type="EMBL" id="KPK64598.1"/>
    </source>
</evidence>